<reference evidence="1 2" key="1">
    <citation type="journal article" date="2015" name="Proc. Natl. Acad. Sci. U.S.A.">
        <title>The resurrection genome of Boea hygrometrica: A blueprint for survival of dehydration.</title>
        <authorList>
            <person name="Xiao L."/>
            <person name="Yang G."/>
            <person name="Zhang L."/>
            <person name="Yang X."/>
            <person name="Zhao S."/>
            <person name="Ji Z."/>
            <person name="Zhou Q."/>
            <person name="Hu M."/>
            <person name="Wang Y."/>
            <person name="Chen M."/>
            <person name="Xu Y."/>
            <person name="Jin H."/>
            <person name="Xiao X."/>
            <person name="Hu G."/>
            <person name="Bao F."/>
            <person name="Hu Y."/>
            <person name="Wan P."/>
            <person name="Li L."/>
            <person name="Deng X."/>
            <person name="Kuang T."/>
            <person name="Xiang C."/>
            <person name="Zhu J.K."/>
            <person name="Oliver M.J."/>
            <person name="He Y."/>
        </authorList>
    </citation>
    <scope>NUCLEOTIDE SEQUENCE [LARGE SCALE GENOMIC DNA]</scope>
    <source>
        <strain evidence="2">cv. XS01</strain>
    </source>
</reference>
<dbReference type="Proteomes" id="UP000250235">
    <property type="component" value="Unassembled WGS sequence"/>
</dbReference>
<dbReference type="AlphaFoldDB" id="A0A2Z7DCZ6"/>
<evidence type="ECO:0000313" key="1">
    <source>
        <dbReference type="EMBL" id="KZV55228.1"/>
    </source>
</evidence>
<name>A0A2Z7DCZ6_9LAMI</name>
<evidence type="ECO:0000313" key="2">
    <source>
        <dbReference type="Proteomes" id="UP000250235"/>
    </source>
</evidence>
<proteinExistence type="predicted"/>
<protein>
    <submittedName>
        <fullName evidence="1">Uncharacterized protein</fullName>
    </submittedName>
</protein>
<organism evidence="1 2">
    <name type="scientific">Dorcoceras hygrometricum</name>
    <dbReference type="NCBI Taxonomy" id="472368"/>
    <lineage>
        <taxon>Eukaryota</taxon>
        <taxon>Viridiplantae</taxon>
        <taxon>Streptophyta</taxon>
        <taxon>Embryophyta</taxon>
        <taxon>Tracheophyta</taxon>
        <taxon>Spermatophyta</taxon>
        <taxon>Magnoliopsida</taxon>
        <taxon>eudicotyledons</taxon>
        <taxon>Gunneridae</taxon>
        <taxon>Pentapetalae</taxon>
        <taxon>asterids</taxon>
        <taxon>lamiids</taxon>
        <taxon>Lamiales</taxon>
        <taxon>Gesneriaceae</taxon>
        <taxon>Didymocarpoideae</taxon>
        <taxon>Trichosporeae</taxon>
        <taxon>Loxocarpinae</taxon>
        <taxon>Dorcoceras</taxon>
    </lineage>
</organism>
<sequence>MSTSSSFNLQINNQQHSLRHDDVTSADQNSPVRATVTCCCQFLQNQRYAQKFSRNFIPFANSSQIHMINPKSNFSILTVVVLTRVYQEAVIEDERQYRAPHLPAGYHTLSRYVATPLYPFDLLTAAEMVLELRLFAYMPPRRRGRATRKIPIESEGQIEEGERIIPILRRARQVDDEVDVLAARVDEMELIMARFQRMNPQMFDGDESSSDTESWLQHITGLFDRVRYMMSVD</sequence>
<gene>
    <name evidence="1" type="ORF">F511_18887</name>
</gene>
<accession>A0A2Z7DCZ6</accession>
<dbReference type="OrthoDB" id="1718686at2759"/>
<dbReference type="EMBL" id="KQ988993">
    <property type="protein sequence ID" value="KZV55228.1"/>
    <property type="molecule type" value="Genomic_DNA"/>
</dbReference>
<keyword evidence="2" id="KW-1185">Reference proteome</keyword>